<evidence type="ECO:0000256" key="12">
    <source>
        <dbReference type="ARBA" id="ARBA00023012"/>
    </source>
</evidence>
<keyword evidence="10 14" id="KW-0067">ATP-binding</keyword>
<evidence type="ECO:0000256" key="10">
    <source>
        <dbReference type="ARBA" id="ARBA00022840"/>
    </source>
</evidence>
<dbReference type="Proteomes" id="UP001174908">
    <property type="component" value="Unassembled WGS sequence"/>
</dbReference>
<dbReference type="InterPro" id="IPR003660">
    <property type="entry name" value="HAMP_dom"/>
</dbReference>
<keyword evidence="18" id="KW-1185">Reference proteome</keyword>
<dbReference type="InterPro" id="IPR006290">
    <property type="entry name" value="CztS_silS_copS"/>
</dbReference>
<protein>
    <recommendedName>
        <fullName evidence="14">Sensor protein</fullName>
        <ecNumber evidence="14">2.7.13.3</ecNumber>
    </recommendedName>
</protein>
<comment type="caution">
    <text evidence="17">The sequence shown here is derived from an EMBL/GenBank/DDBJ whole genome shotgun (WGS) entry which is preliminary data.</text>
</comment>
<evidence type="ECO:0000256" key="4">
    <source>
        <dbReference type="ARBA" id="ARBA00022519"/>
    </source>
</evidence>
<dbReference type="CDD" id="cd00082">
    <property type="entry name" value="HisKA"/>
    <property type="match status" value="1"/>
</dbReference>
<dbReference type="InterPro" id="IPR004358">
    <property type="entry name" value="Sig_transdc_His_kin-like_C"/>
</dbReference>
<dbReference type="SUPFAM" id="SSF47384">
    <property type="entry name" value="Homodimeric domain of signal transducing histidine kinase"/>
    <property type="match status" value="1"/>
</dbReference>
<dbReference type="NCBIfam" id="TIGR01386">
    <property type="entry name" value="cztS_silS_copS"/>
    <property type="match status" value="1"/>
</dbReference>
<keyword evidence="8 14" id="KW-0547">Nucleotide-binding</keyword>
<dbReference type="GO" id="GO:0004673">
    <property type="term" value="F:protein histidine kinase activity"/>
    <property type="evidence" value="ECO:0007669"/>
    <property type="project" value="UniProtKB-EC"/>
</dbReference>
<keyword evidence="13 14" id="KW-0472">Membrane</keyword>
<keyword evidence="7 14" id="KW-0812">Transmembrane</keyword>
<evidence type="ECO:0000256" key="1">
    <source>
        <dbReference type="ARBA" id="ARBA00000085"/>
    </source>
</evidence>
<sequence>MVSRTGIKSARPASLSLRVTMLVGVSTLLVFLAFSWLVARAMEQHFADQDAGELQAIAEAVLGVLAQRDREVGEDQLQQDLSAIGVGHHGIAYSVFDDAGRIVFRGVGPDLGPIARQQAPVQRIDSNNLAVWHLQGKTYRGVVLGTASRASSNNRDYRVVVAMDIDFHVAFLRSFKHMLWLSTALLASLAFLAAWLAVQLGHRPIRKVTEDIGAIRSSRLDARLDPLAVPVELRDLANSFNEMLGRIEEGFERLSNFSADIAHELRTPLTNLTIQTQVALSQPRSQEDYREALYSNLEEFERMGRMIGDMLFLAQTENDPKNLRLGPVRIDELVEVLTDYFGALAEEAGVELRAVGKTGPIQADRDMIMRAIGNLVSNAVRHAARGTSVTVRLRQDHGLTFISVENCGEIVPQEHLPKLFDRFYQVDPSRQRKNAGAGLGLAIAKSIVEAHGGTVAAFSTETLTRFELVLPQETRTHTTL</sequence>
<comment type="catalytic activity">
    <reaction evidence="1 14">
        <text>ATP + protein L-histidine = ADP + protein N-phospho-L-histidine.</text>
        <dbReference type="EC" id="2.7.13.3"/>
    </reaction>
</comment>
<dbReference type="Pfam" id="PF00512">
    <property type="entry name" value="HisKA"/>
    <property type="match status" value="1"/>
</dbReference>
<dbReference type="CDD" id="cd00075">
    <property type="entry name" value="HATPase"/>
    <property type="match status" value="1"/>
</dbReference>
<evidence type="ECO:0000256" key="8">
    <source>
        <dbReference type="ARBA" id="ARBA00022741"/>
    </source>
</evidence>
<name>A0ABT7N7B0_9BURK</name>
<gene>
    <name evidence="17" type="ORF">QTH91_04655</name>
</gene>
<dbReference type="RefSeq" id="WP_286658846.1">
    <property type="nucleotide sequence ID" value="NZ_JASZYV010000001.1"/>
</dbReference>
<evidence type="ECO:0000256" key="5">
    <source>
        <dbReference type="ARBA" id="ARBA00022553"/>
    </source>
</evidence>
<reference evidence="17" key="1">
    <citation type="submission" date="2023-06" db="EMBL/GenBank/DDBJ databases">
        <authorList>
            <person name="Jiang Y."/>
            <person name="Liu Q."/>
        </authorList>
    </citation>
    <scope>NUCLEOTIDE SEQUENCE</scope>
    <source>
        <strain evidence="17">CGMCC 1.12089</strain>
    </source>
</reference>
<dbReference type="NCBIfam" id="NF007345">
    <property type="entry name" value="PRK09835.1"/>
    <property type="match status" value="1"/>
</dbReference>
<evidence type="ECO:0000259" key="15">
    <source>
        <dbReference type="PROSITE" id="PS50109"/>
    </source>
</evidence>
<dbReference type="PANTHER" id="PTHR45436">
    <property type="entry name" value="SENSOR HISTIDINE KINASE YKOH"/>
    <property type="match status" value="1"/>
</dbReference>
<dbReference type="PANTHER" id="PTHR45436:SF15">
    <property type="entry name" value="SENSOR HISTIDINE KINASE CUSS"/>
    <property type="match status" value="1"/>
</dbReference>
<evidence type="ECO:0000256" key="11">
    <source>
        <dbReference type="ARBA" id="ARBA00022989"/>
    </source>
</evidence>
<evidence type="ECO:0000256" key="2">
    <source>
        <dbReference type="ARBA" id="ARBA00004429"/>
    </source>
</evidence>
<proteinExistence type="predicted"/>
<keyword evidence="5" id="KW-0597">Phosphoprotein</keyword>
<comment type="function">
    <text evidence="14">Member of a two-component regulatory system.</text>
</comment>
<keyword evidence="12 14" id="KW-0902">Two-component regulatory system</keyword>
<dbReference type="SUPFAM" id="SSF55874">
    <property type="entry name" value="ATPase domain of HSP90 chaperone/DNA topoisomerase II/histidine kinase"/>
    <property type="match status" value="1"/>
</dbReference>
<feature type="domain" description="HAMP" evidence="16">
    <location>
        <begin position="199"/>
        <end position="252"/>
    </location>
</feature>
<keyword evidence="11 14" id="KW-1133">Transmembrane helix</keyword>
<evidence type="ECO:0000256" key="14">
    <source>
        <dbReference type="RuleBase" id="RU364088"/>
    </source>
</evidence>
<dbReference type="SMART" id="SM00387">
    <property type="entry name" value="HATPase_c"/>
    <property type="match status" value="1"/>
</dbReference>
<dbReference type="EMBL" id="JASZYV010000001">
    <property type="protein sequence ID" value="MDM0043765.1"/>
    <property type="molecule type" value="Genomic_DNA"/>
</dbReference>
<dbReference type="PRINTS" id="PR00344">
    <property type="entry name" value="BCTRLSENSOR"/>
</dbReference>
<feature type="transmembrane region" description="Helical" evidence="14">
    <location>
        <begin position="20"/>
        <end position="39"/>
    </location>
</feature>
<dbReference type="SMART" id="SM00388">
    <property type="entry name" value="HisKA"/>
    <property type="match status" value="1"/>
</dbReference>
<dbReference type="InterPro" id="IPR003661">
    <property type="entry name" value="HisK_dim/P_dom"/>
</dbReference>
<feature type="transmembrane region" description="Helical" evidence="14">
    <location>
        <begin position="178"/>
        <end position="198"/>
    </location>
</feature>
<evidence type="ECO:0000256" key="3">
    <source>
        <dbReference type="ARBA" id="ARBA00022475"/>
    </source>
</evidence>
<evidence type="ECO:0000313" key="17">
    <source>
        <dbReference type="EMBL" id="MDM0043765.1"/>
    </source>
</evidence>
<evidence type="ECO:0000256" key="7">
    <source>
        <dbReference type="ARBA" id="ARBA00022692"/>
    </source>
</evidence>
<dbReference type="InterPro" id="IPR005467">
    <property type="entry name" value="His_kinase_dom"/>
</dbReference>
<evidence type="ECO:0000313" key="18">
    <source>
        <dbReference type="Proteomes" id="UP001174908"/>
    </source>
</evidence>
<evidence type="ECO:0000256" key="13">
    <source>
        <dbReference type="ARBA" id="ARBA00023136"/>
    </source>
</evidence>
<organism evidence="17 18">
    <name type="scientific">Variovorax dokdonensis</name>
    <dbReference type="NCBI Taxonomy" id="344883"/>
    <lineage>
        <taxon>Bacteria</taxon>
        <taxon>Pseudomonadati</taxon>
        <taxon>Pseudomonadota</taxon>
        <taxon>Betaproteobacteria</taxon>
        <taxon>Burkholderiales</taxon>
        <taxon>Comamonadaceae</taxon>
        <taxon>Variovorax</taxon>
    </lineage>
</organism>
<keyword evidence="4 14" id="KW-0997">Cell inner membrane</keyword>
<dbReference type="InterPro" id="IPR048590">
    <property type="entry name" value="CusS-like_sensor"/>
</dbReference>
<dbReference type="Gene3D" id="3.30.565.10">
    <property type="entry name" value="Histidine kinase-like ATPase, C-terminal domain"/>
    <property type="match status" value="1"/>
</dbReference>
<feature type="domain" description="Histidine kinase" evidence="15">
    <location>
        <begin position="260"/>
        <end position="474"/>
    </location>
</feature>
<dbReference type="InterPro" id="IPR036890">
    <property type="entry name" value="HATPase_C_sf"/>
</dbReference>
<dbReference type="Gene3D" id="6.10.340.10">
    <property type="match status" value="1"/>
</dbReference>
<dbReference type="CDD" id="cd06225">
    <property type="entry name" value="HAMP"/>
    <property type="match status" value="1"/>
</dbReference>
<dbReference type="Gene3D" id="1.10.287.130">
    <property type="match status" value="1"/>
</dbReference>
<accession>A0ABT7N7B0</accession>
<keyword evidence="6 14" id="KW-0808">Transferase</keyword>
<dbReference type="SMART" id="SM00304">
    <property type="entry name" value="HAMP"/>
    <property type="match status" value="1"/>
</dbReference>
<dbReference type="EC" id="2.7.13.3" evidence="14"/>
<evidence type="ECO:0000256" key="6">
    <source>
        <dbReference type="ARBA" id="ARBA00022679"/>
    </source>
</evidence>
<keyword evidence="3 14" id="KW-1003">Cell membrane</keyword>
<evidence type="ECO:0000256" key="9">
    <source>
        <dbReference type="ARBA" id="ARBA00022777"/>
    </source>
</evidence>
<dbReference type="InterPro" id="IPR036097">
    <property type="entry name" value="HisK_dim/P_sf"/>
</dbReference>
<dbReference type="PROSITE" id="PS50885">
    <property type="entry name" value="HAMP"/>
    <property type="match status" value="1"/>
</dbReference>
<dbReference type="Pfam" id="PF21085">
    <property type="entry name" value="CusS"/>
    <property type="match status" value="1"/>
</dbReference>
<keyword evidence="9 14" id="KW-0418">Kinase</keyword>
<dbReference type="InterPro" id="IPR003594">
    <property type="entry name" value="HATPase_dom"/>
</dbReference>
<evidence type="ECO:0000259" key="16">
    <source>
        <dbReference type="PROSITE" id="PS50885"/>
    </source>
</evidence>
<dbReference type="Pfam" id="PF00672">
    <property type="entry name" value="HAMP"/>
    <property type="match status" value="1"/>
</dbReference>
<dbReference type="PROSITE" id="PS50109">
    <property type="entry name" value="HIS_KIN"/>
    <property type="match status" value="1"/>
</dbReference>
<dbReference type="InterPro" id="IPR050428">
    <property type="entry name" value="TCS_sensor_his_kinase"/>
</dbReference>
<comment type="subcellular location">
    <subcellularLocation>
        <location evidence="2">Cell inner membrane</location>
        <topology evidence="2">Multi-pass membrane protein</topology>
    </subcellularLocation>
</comment>
<dbReference type="Pfam" id="PF02518">
    <property type="entry name" value="HATPase_c"/>
    <property type="match status" value="1"/>
</dbReference>